<evidence type="ECO:0000256" key="5">
    <source>
        <dbReference type="ARBA" id="ARBA00022842"/>
    </source>
</evidence>
<evidence type="ECO:0000256" key="1">
    <source>
        <dbReference type="ARBA" id="ARBA00001946"/>
    </source>
</evidence>
<evidence type="ECO:0000256" key="4">
    <source>
        <dbReference type="ARBA" id="ARBA00022723"/>
    </source>
</evidence>
<dbReference type="InterPro" id="IPR055066">
    <property type="entry name" value="AASDHPPT_N"/>
</dbReference>
<protein>
    <submittedName>
        <fullName evidence="9">Uncharacterized protein</fullName>
    </submittedName>
</protein>
<comment type="cofactor">
    <cofactor evidence="1">
        <name>Mg(2+)</name>
        <dbReference type="ChEBI" id="CHEBI:18420"/>
    </cofactor>
</comment>
<keyword evidence="4" id="KW-0479">Metal-binding</keyword>
<keyword evidence="3" id="KW-0808">Transferase</keyword>
<evidence type="ECO:0000259" key="7">
    <source>
        <dbReference type="Pfam" id="PF01648"/>
    </source>
</evidence>
<keyword evidence="6" id="KW-0045">Antibiotic biosynthesis</keyword>
<dbReference type="InterPro" id="IPR037143">
    <property type="entry name" value="4-PPantetheinyl_Trfase_dom_sf"/>
</dbReference>
<comment type="similarity">
    <text evidence="2">Belongs to the P-Pant transferase superfamily. Gsp/Sfp/HetI/AcpT family.</text>
</comment>
<dbReference type="PANTHER" id="PTHR12215">
    <property type="entry name" value="PHOSPHOPANTETHEINE TRANSFERASE"/>
    <property type="match status" value="1"/>
</dbReference>
<comment type="caution">
    <text evidence="9">The sequence shown here is derived from an EMBL/GenBank/DDBJ whole genome shotgun (WGS) entry which is preliminary data.</text>
</comment>
<dbReference type="GO" id="GO:0006633">
    <property type="term" value="P:fatty acid biosynthetic process"/>
    <property type="evidence" value="ECO:0007669"/>
    <property type="project" value="InterPro"/>
</dbReference>
<dbReference type="GO" id="GO:0005829">
    <property type="term" value="C:cytosol"/>
    <property type="evidence" value="ECO:0007669"/>
    <property type="project" value="TreeGrafter"/>
</dbReference>
<dbReference type="Pfam" id="PF01648">
    <property type="entry name" value="ACPS"/>
    <property type="match status" value="1"/>
</dbReference>
<dbReference type="AlphaFoldDB" id="A0A0K9FFD3"/>
<evidence type="ECO:0000259" key="8">
    <source>
        <dbReference type="Pfam" id="PF22624"/>
    </source>
</evidence>
<dbReference type="PANTHER" id="PTHR12215:SF10">
    <property type="entry name" value="L-AMINOADIPATE-SEMIALDEHYDE DEHYDROGENASE-PHOSPHOPANTETHEINYL TRANSFERASE"/>
    <property type="match status" value="1"/>
</dbReference>
<dbReference type="InterPro" id="IPR050559">
    <property type="entry name" value="P-Pant_transferase_sf"/>
</dbReference>
<keyword evidence="5" id="KW-0460">Magnesium</keyword>
<dbReference type="SUPFAM" id="SSF56214">
    <property type="entry name" value="4'-phosphopantetheinyl transferase"/>
    <property type="match status" value="2"/>
</dbReference>
<dbReference type="PATRIC" id="fig|582475.4.peg.478"/>
<dbReference type="GO" id="GO:0019878">
    <property type="term" value="P:lysine biosynthetic process via aminoadipic acid"/>
    <property type="evidence" value="ECO:0007669"/>
    <property type="project" value="TreeGrafter"/>
</dbReference>
<dbReference type="Gene3D" id="3.90.470.20">
    <property type="entry name" value="4'-phosphopantetheinyl transferase domain"/>
    <property type="match status" value="2"/>
</dbReference>
<name>A0A0K9FFD3_9BACI</name>
<sequence>MSKERGNKITGFVQKEDAYRSLFAELLARSMIIKKKGIQNRDIHFATNQYGKPFLMGEPNFKFNISHSGHWVVMIFGTEEVGIDIEEVKNIQLDIAKRYFAESEYLDIMSKSELERLEYFFRLWSLKECYIKAIGTGLSTPLNSFSIRILSKEQIVLCPGQSEYCFKEYNIDSRYKLSACSFRNPLPKSVQHYHYRNLVGDIMSNIGPI</sequence>
<dbReference type="GO" id="GO:0008897">
    <property type="term" value="F:holo-[acyl-carrier-protein] synthase activity"/>
    <property type="evidence" value="ECO:0007669"/>
    <property type="project" value="InterPro"/>
</dbReference>
<accession>A0A0K9FFD3</accession>
<organism evidence="9 10">
    <name type="scientific">Lysinibacillus xylanilyticus</name>
    <dbReference type="NCBI Taxonomy" id="582475"/>
    <lineage>
        <taxon>Bacteria</taxon>
        <taxon>Bacillati</taxon>
        <taxon>Bacillota</taxon>
        <taxon>Bacilli</taxon>
        <taxon>Bacillales</taxon>
        <taxon>Bacillaceae</taxon>
        <taxon>Lysinibacillus</taxon>
    </lineage>
</organism>
<dbReference type="InterPro" id="IPR004568">
    <property type="entry name" value="Ppantetheine-prot_Trfase_dom"/>
</dbReference>
<dbReference type="GO" id="GO:0017000">
    <property type="term" value="P:antibiotic biosynthetic process"/>
    <property type="evidence" value="ECO:0007669"/>
    <property type="project" value="UniProtKB-KW"/>
</dbReference>
<feature type="domain" description="4'-phosphopantetheinyl transferase" evidence="7">
    <location>
        <begin position="81"/>
        <end position="165"/>
    </location>
</feature>
<gene>
    <name evidence="9" type="ORF">ACZ11_05230</name>
</gene>
<proteinExistence type="inferred from homology"/>
<dbReference type="Pfam" id="PF22624">
    <property type="entry name" value="AASDHPPT_N"/>
    <property type="match status" value="1"/>
</dbReference>
<evidence type="ECO:0000256" key="3">
    <source>
        <dbReference type="ARBA" id="ARBA00022679"/>
    </source>
</evidence>
<evidence type="ECO:0000313" key="9">
    <source>
        <dbReference type="EMBL" id="KMY33200.1"/>
    </source>
</evidence>
<dbReference type="GO" id="GO:0000287">
    <property type="term" value="F:magnesium ion binding"/>
    <property type="evidence" value="ECO:0007669"/>
    <property type="project" value="InterPro"/>
</dbReference>
<feature type="domain" description="4'-phosphopantetheinyl transferase N-terminal" evidence="8">
    <location>
        <begin position="3"/>
        <end position="74"/>
    </location>
</feature>
<evidence type="ECO:0000313" key="10">
    <source>
        <dbReference type="Proteomes" id="UP000037326"/>
    </source>
</evidence>
<dbReference type="NCBIfam" id="TIGR00556">
    <property type="entry name" value="pantethn_trn"/>
    <property type="match status" value="1"/>
</dbReference>
<reference evidence="10" key="1">
    <citation type="submission" date="2015-07" db="EMBL/GenBank/DDBJ databases">
        <authorList>
            <consortium name="Consortium for Microbial Forensics and Genomics (microFORGE)"/>
            <person name="Knight B.M."/>
            <person name="Roberts D.P."/>
            <person name="Lin D."/>
            <person name="Hari K."/>
            <person name="Fletcher J."/>
            <person name="Melcher U."/>
            <person name="Blagden T."/>
            <person name="Winegar R.A."/>
        </authorList>
    </citation>
    <scope>NUCLEOTIDE SEQUENCE [LARGE SCALE GENOMIC DNA]</scope>
    <source>
        <strain evidence="10">DSM 23493</strain>
    </source>
</reference>
<evidence type="ECO:0000256" key="2">
    <source>
        <dbReference type="ARBA" id="ARBA00010990"/>
    </source>
</evidence>
<dbReference type="EMBL" id="LFXJ01000005">
    <property type="protein sequence ID" value="KMY33200.1"/>
    <property type="molecule type" value="Genomic_DNA"/>
</dbReference>
<dbReference type="Proteomes" id="UP000037326">
    <property type="component" value="Unassembled WGS sequence"/>
</dbReference>
<evidence type="ECO:0000256" key="6">
    <source>
        <dbReference type="ARBA" id="ARBA00023194"/>
    </source>
</evidence>
<dbReference type="InterPro" id="IPR008278">
    <property type="entry name" value="4-PPantetheinyl_Trfase_dom"/>
</dbReference>